<dbReference type="InterPro" id="IPR033162">
    <property type="entry name" value="TBCD"/>
</dbReference>
<feature type="region of interest" description="Disordered" evidence="3">
    <location>
        <begin position="54"/>
        <end position="75"/>
    </location>
</feature>
<dbReference type="Pfam" id="PF23579">
    <property type="entry name" value="ARM_TBCD"/>
    <property type="match status" value="1"/>
</dbReference>
<dbReference type="Pfam" id="PF12612">
    <property type="entry name" value="TFCD_C"/>
    <property type="match status" value="1"/>
</dbReference>
<dbReference type="GO" id="GO:0005096">
    <property type="term" value="F:GTPase activator activity"/>
    <property type="evidence" value="ECO:0007669"/>
    <property type="project" value="InterPro"/>
</dbReference>
<dbReference type="Proteomes" id="UP000198341">
    <property type="component" value="Chromosome 5"/>
</dbReference>
<evidence type="ECO:0000256" key="1">
    <source>
        <dbReference type="ARBA" id="ARBA00023186"/>
    </source>
</evidence>
<evidence type="ECO:0000259" key="4">
    <source>
        <dbReference type="Pfam" id="PF12612"/>
    </source>
</evidence>
<dbReference type="PANTHER" id="PTHR12658:SF0">
    <property type="entry name" value="TUBULIN-SPECIFIC CHAPERONE D"/>
    <property type="match status" value="1"/>
</dbReference>
<reference evidence="6 7" key="1">
    <citation type="submission" date="2011-10" db="EMBL/GenBank/DDBJ databases">
        <authorList>
            <person name="Genoscope - CEA"/>
        </authorList>
    </citation>
    <scope>NUCLEOTIDE SEQUENCE [LARGE SCALE GENOMIC DNA]</scope>
    <source>
        <strain evidence="6 7">RCC 1105</strain>
    </source>
</reference>
<dbReference type="OrthoDB" id="10253476at2759"/>
<accession>K8EFN6</accession>
<gene>
    <name evidence="6" type="ORF">Bathy05g00270</name>
</gene>
<dbReference type="GeneID" id="19015531"/>
<evidence type="ECO:0000256" key="3">
    <source>
        <dbReference type="SAM" id="MobiDB-lite"/>
    </source>
</evidence>
<dbReference type="PROSITE" id="PS50077">
    <property type="entry name" value="HEAT_REPEAT"/>
    <property type="match status" value="1"/>
</dbReference>
<dbReference type="PANTHER" id="PTHR12658">
    <property type="entry name" value="BETA-TUBULIN COFACTOR D"/>
    <property type="match status" value="1"/>
</dbReference>
<evidence type="ECO:0000256" key="2">
    <source>
        <dbReference type="PROSITE-ProRule" id="PRU00103"/>
    </source>
</evidence>
<keyword evidence="1" id="KW-0143">Chaperone</keyword>
<dbReference type="InterPro" id="IPR022577">
    <property type="entry name" value="TBCD_C"/>
</dbReference>
<feature type="domain" description="Tubulin-folding cofactor D ARM repeats" evidence="5">
    <location>
        <begin position="416"/>
        <end position="658"/>
    </location>
</feature>
<organism evidence="6 7">
    <name type="scientific">Bathycoccus prasinos</name>
    <dbReference type="NCBI Taxonomy" id="41875"/>
    <lineage>
        <taxon>Eukaryota</taxon>
        <taxon>Viridiplantae</taxon>
        <taxon>Chlorophyta</taxon>
        <taxon>Mamiellophyceae</taxon>
        <taxon>Mamiellales</taxon>
        <taxon>Bathycoccaceae</taxon>
        <taxon>Bathycoccus</taxon>
    </lineage>
</organism>
<name>K8EFN6_9CHLO</name>
<dbReference type="Gene3D" id="1.25.10.10">
    <property type="entry name" value="Leucine-rich Repeat Variant"/>
    <property type="match status" value="2"/>
</dbReference>
<feature type="region of interest" description="Disordered" evidence="3">
    <location>
        <begin position="1"/>
        <end position="29"/>
    </location>
</feature>
<evidence type="ECO:0000313" key="7">
    <source>
        <dbReference type="Proteomes" id="UP000198341"/>
    </source>
</evidence>
<dbReference type="GO" id="GO:0007021">
    <property type="term" value="P:tubulin complex assembly"/>
    <property type="evidence" value="ECO:0007669"/>
    <property type="project" value="InterPro"/>
</dbReference>
<dbReference type="eggNOG" id="KOG1943">
    <property type="taxonomic scope" value="Eukaryota"/>
</dbReference>
<dbReference type="InterPro" id="IPR011989">
    <property type="entry name" value="ARM-like"/>
</dbReference>
<feature type="compositionally biased region" description="Acidic residues" evidence="3">
    <location>
        <begin position="61"/>
        <end position="75"/>
    </location>
</feature>
<dbReference type="InterPro" id="IPR021133">
    <property type="entry name" value="HEAT_type_2"/>
</dbReference>
<dbReference type="EMBL" id="FO082274">
    <property type="protein sequence ID" value="CCO16831.1"/>
    <property type="molecule type" value="Genomic_DNA"/>
</dbReference>
<evidence type="ECO:0000259" key="5">
    <source>
        <dbReference type="Pfam" id="PF25767"/>
    </source>
</evidence>
<dbReference type="RefSeq" id="XP_007513273.1">
    <property type="nucleotide sequence ID" value="XM_007513211.1"/>
</dbReference>
<proteinExistence type="predicted"/>
<protein>
    <submittedName>
        <fullName evidence="6">Tubulin folding cofactor D</fullName>
    </submittedName>
</protein>
<dbReference type="GO" id="GO:0000226">
    <property type="term" value="P:microtubule cytoskeleton organization"/>
    <property type="evidence" value="ECO:0007669"/>
    <property type="project" value="TreeGrafter"/>
</dbReference>
<dbReference type="STRING" id="41875.K8EFN6"/>
<evidence type="ECO:0000313" key="6">
    <source>
        <dbReference type="EMBL" id="CCO16831.1"/>
    </source>
</evidence>
<feature type="repeat" description="HEAT" evidence="2">
    <location>
        <begin position="495"/>
        <end position="532"/>
    </location>
</feature>
<dbReference type="KEGG" id="bpg:Bathy05g00270"/>
<sequence length="1440" mass="157712">MTTTREVEEEEKEDQKDEKEETETTMLSREAKEIDVFVEKIVKVNGVFLREIQKSSSSKEEDLEEEEEEEEEEDAFQAIIKRVNKYQEKCEMLDRHLEKWIVPLTEEVLRFHAVKLSNHVFDDDETKNTSSKAISALAMHQTSKVLHAFATVRGAKTIARFFPHSARDLEPAIKTLRRFMPKRDGSAAKYEVAGFWDRYQPGTRETLTEEVASESLFETSWETRATLLSWISVLVLMPFDMKTFVKTTTTTFDNSAEGGVGGGSSSNSSSGDENKAGLIEDLLGMCRQCVSFAEVARDRAAICVARLLTRPDAELNLGEYLDWSSSELMRVFGRKKAGEEESTKDKIAEAVAASEDSFVAVGATRSMAAIFKIGRRDVLKPFRESALKASQAVFDAKTPLASSSFGSCTTTSNALTRQLACKLSARVALTLLAPKVVSWRYARGSRNLAENLLNNENANTKEEESVDIVDDNTDDNGFAADDETDEASLDQLEKAIDLLLEALKDTDTIVRWSAAKGIGRICQRLPKQFADDVVENLLSSCFKATESESTWHGACLALAELSRRGVLLVTRLPFAAEKTAAALLYDVRRGSHSVGAHVRDAAAYVCWSFARAYSKSDFQEVFLGSLATPLLVTSCFDREVNVRRAASAAFQECVGRLGGGGGIVAKQGEEDVTGIDIVQKCDYFTIGSARRAYLDVGFFISQSFPAFRPAMLAHILDVKIEHWEESTRCLAVETLGALGETDVEWTSTVALPKLLRMSVDMDLPKRHGATLGVAQLLLSKSVIEYLRNENANNIDTLRNAWNLVSEIEAKRLYRGKGGEIMRGAVCNVIESLGRVATLPSSSTSPSEFFKPGKQLIVQLCESATSESLRHPKKEIREAAAKALVSIASSSALRVDGNESIVEATLAEQYLVTDRLRIVQQTMDESSSFSRRGSAYALGIVPDVFINSSNWRAILTSLLEATVPEDNPEMRDAETRVDAVIASQNILCKINAKYSASSACGEKDDVISISDLKDAADMCLEAFLKGVEDYSVDKRGDVGSWVREASMRAFSEVLRCFQTISKCSDDSDGVVVDEYETKCTTILGVLLKQCGEKIDRTRTVAFESLFALLRGTGGGGGGGGDDDDDSHVFVSNAKDFELIQACVPVDAKDVSSEAGLQRVFSHCLTKAVLVAPYADYALSGWVASTGAVTESLAKAASTALLSVLSKEDERVDLKEKVATHLIETFDAYSKIDRVTVPAIRCVDVLFTGGAFDSFSLTIKTPDGASKDYKTALSDRIRFECAGTRDVSKYILAANALSHVASCTDSVEAKESARLGLLAMMRNKFPRVRQIASEVLHMALSSEDDVDANTEEVMGMLTARFWEATMNAEMKEAIHVIYAKLGLEIPKQTTAGKKDALKTITEENIVPGVLASSKVPTTHAKKIGDTADENSSYQSLVEFSGR</sequence>
<keyword evidence="7" id="KW-1185">Reference proteome</keyword>
<dbReference type="InterPro" id="IPR058033">
    <property type="entry name" value="ARM_TBCD_2nd"/>
</dbReference>
<dbReference type="GO" id="GO:0007023">
    <property type="term" value="P:post-chaperonin tubulin folding pathway"/>
    <property type="evidence" value="ECO:0007669"/>
    <property type="project" value="InterPro"/>
</dbReference>
<dbReference type="Pfam" id="PF25767">
    <property type="entry name" value="ARM_TBCD_2nd"/>
    <property type="match status" value="1"/>
</dbReference>
<dbReference type="GO" id="GO:0048487">
    <property type="term" value="F:beta-tubulin binding"/>
    <property type="evidence" value="ECO:0007669"/>
    <property type="project" value="InterPro"/>
</dbReference>
<dbReference type="InterPro" id="IPR016024">
    <property type="entry name" value="ARM-type_fold"/>
</dbReference>
<dbReference type="SUPFAM" id="SSF48371">
    <property type="entry name" value="ARM repeat"/>
    <property type="match status" value="1"/>
</dbReference>
<feature type="domain" description="Tubulin-folding cofactor D C-terminal" evidence="4">
    <location>
        <begin position="1080"/>
        <end position="1255"/>
    </location>
</feature>